<comment type="caution">
    <text evidence="1">The sequence shown here is derived from an EMBL/GenBank/DDBJ whole genome shotgun (WGS) entry which is preliminary data.</text>
</comment>
<evidence type="ECO:0000313" key="2">
    <source>
        <dbReference type="Proteomes" id="UP000005695"/>
    </source>
</evidence>
<dbReference type="RefSeq" id="WP_006003173.1">
    <property type="nucleotide sequence ID" value="NZ_AAEW02000039.1"/>
</dbReference>
<keyword evidence="2" id="KW-1185">Reference proteome</keyword>
<evidence type="ECO:0000313" key="1">
    <source>
        <dbReference type="EMBL" id="EAT14237.1"/>
    </source>
</evidence>
<sequence>MLKAEHGFSLIELMIALLILAVGLLSLAGLQGVAIEGNRQGNLISQATALAENRIERIQSEDYDAVNDVTFPAVDNGIGINGYFDRTTLIENDVPLVGLKRITVTVSWSDGEVHQVELRTIVSNEG</sequence>
<protein>
    <recommendedName>
        <fullName evidence="3">Prepilin-type N-terminal cleavage/methylation domain-containing protein</fullName>
    </recommendedName>
</protein>
<proteinExistence type="predicted"/>
<dbReference type="Pfam" id="PF07963">
    <property type="entry name" value="N_methyl"/>
    <property type="match status" value="1"/>
</dbReference>
<dbReference type="OrthoDB" id="5422755at2"/>
<accession>Q1JVH6</accession>
<reference evidence="1" key="1">
    <citation type="submission" date="2006-05" db="EMBL/GenBank/DDBJ databases">
        <title>Annotation of the draft genome assembly of Desulfuromonas acetoxidans DSM 684.</title>
        <authorList>
            <consortium name="US DOE Joint Genome Institute (JGI-ORNL)"/>
            <person name="Larimer F."/>
            <person name="Land M."/>
            <person name="Hauser L."/>
        </authorList>
    </citation>
    <scope>NUCLEOTIDE SEQUENCE [LARGE SCALE GENOMIC DNA]</scope>
    <source>
        <strain evidence="1">DSM 684</strain>
    </source>
</reference>
<dbReference type="NCBIfam" id="TIGR02532">
    <property type="entry name" value="IV_pilin_GFxxxE"/>
    <property type="match status" value="1"/>
</dbReference>
<reference evidence="1" key="2">
    <citation type="submission" date="2006-05" db="EMBL/GenBank/DDBJ databases">
        <title>Sequencing of the draft genome and assembly of Desulfuromonas acetoxidans DSM 684.</title>
        <authorList>
            <consortium name="US DOE Joint Genome Institute (JGI-PGF)"/>
            <person name="Copeland A."/>
            <person name="Lucas S."/>
            <person name="Lapidus A."/>
            <person name="Barry K."/>
            <person name="Detter J.C."/>
            <person name="Glavina del Rio T."/>
            <person name="Hammon N."/>
            <person name="Israni S."/>
            <person name="Dalin E."/>
            <person name="Tice H."/>
            <person name="Bruce D."/>
            <person name="Pitluck S."/>
            <person name="Richardson P."/>
        </authorList>
    </citation>
    <scope>NUCLEOTIDE SEQUENCE [LARGE SCALE GENOMIC DNA]</scope>
    <source>
        <strain evidence="1">DSM 684</strain>
    </source>
</reference>
<dbReference type="EMBL" id="AAEW02000039">
    <property type="protein sequence ID" value="EAT14237.1"/>
    <property type="molecule type" value="Genomic_DNA"/>
</dbReference>
<evidence type="ECO:0008006" key="3">
    <source>
        <dbReference type="Google" id="ProtNLM"/>
    </source>
</evidence>
<dbReference type="Proteomes" id="UP000005695">
    <property type="component" value="Unassembled WGS sequence"/>
</dbReference>
<dbReference type="InterPro" id="IPR012902">
    <property type="entry name" value="N_methyl_site"/>
</dbReference>
<name>Q1JVH6_DESA6</name>
<gene>
    <name evidence="1" type="ORF">Dace_0126</name>
</gene>
<dbReference type="AlphaFoldDB" id="Q1JVH6"/>
<organism evidence="1 2">
    <name type="scientific">Desulfuromonas acetoxidans (strain DSM 684 / 11070)</name>
    <dbReference type="NCBI Taxonomy" id="281689"/>
    <lineage>
        <taxon>Bacteria</taxon>
        <taxon>Pseudomonadati</taxon>
        <taxon>Thermodesulfobacteriota</taxon>
        <taxon>Desulfuromonadia</taxon>
        <taxon>Desulfuromonadales</taxon>
        <taxon>Desulfuromonadaceae</taxon>
        <taxon>Desulfuromonas</taxon>
    </lineage>
</organism>